<dbReference type="SUPFAM" id="SSF81345">
    <property type="entry name" value="ABC transporter involved in vitamin B12 uptake, BtuC"/>
    <property type="match status" value="1"/>
</dbReference>
<evidence type="ECO:0000313" key="9">
    <source>
        <dbReference type="Proteomes" id="UP001268819"/>
    </source>
</evidence>
<name>A0ABU1PUQ1_9PSEU</name>
<dbReference type="InterPro" id="IPR037294">
    <property type="entry name" value="ABC_BtuC-like"/>
</dbReference>
<feature type="transmembrane region" description="Helical" evidence="7">
    <location>
        <begin position="95"/>
        <end position="112"/>
    </location>
</feature>
<reference evidence="8 9" key="1">
    <citation type="submission" date="2023-07" db="EMBL/GenBank/DDBJ databases">
        <title>Sequencing the genomes of 1000 actinobacteria strains.</title>
        <authorList>
            <person name="Klenk H.-P."/>
        </authorList>
    </citation>
    <scope>NUCLEOTIDE SEQUENCE [LARGE SCALE GENOMIC DNA]</scope>
    <source>
        <strain evidence="8 9">DSM 43749</strain>
    </source>
</reference>
<dbReference type="RefSeq" id="WP_310307383.1">
    <property type="nucleotide sequence ID" value="NZ_BAAAXB010000001.1"/>
</dbReference>
<dbReference type="Proteomes" id="UP001268819">
    <property type="component" value="Unassembled WGS sequence"/>
</dbReference>
<dbReference type="InterPro" id="IPR001626">
    <property type="entry name" value="ABC_TroCD"/>
</dbReference>
<feature type="transmembrane region" description="Helical" evidence="7">
    <location>
        <begin position="52"/>
        <end position="75"/>
    </location>
</feature>
<comment type="subcellular location">
    <subcellularLocation>
        <location evidence="6">Cell membrane</location>
        <topology evidence="6">Multi-pass membrane protein</topology>
    </subcellularLocation>
    <subcellularLocation>
        <location evidence="1">Membrane</location>
        <topology evidence="1">Multi-pass membrane protein</topology>
    </subcellularLocation>
</comment>
<evidence type="ECO:0000256" key="6">
    <source>
        <dbReference type="RuleBase" id="RU003943"/>
    </source>
</evidence>
<evidence type="ECO:0000313" key="8">
    <source>
        <dbReference type="EMBL" id="MDR6594380.1"/>
    </source>
</evidence>
<sequence length="161" mass="16779">MTAFPDFPTAPWQYDFWRRALLVALMSGLVCGVIGSHVVLRGTAFIGDAVSHAVLPGIAASFGLGIVILSTAPGYGGSLESFLFGSILGISDSDVVPVALIGAAVLLCRLFAPRHGLLARTRRTAARTALPASGQPLPTASGWMMCTRPSPMPVTFGLRPS</sequence>
<accession>A0ABU1PUQ1</accession>
<keyword evidence="9" id="KW-1185">Reference proteome</keyword>
<keyword evidence="3 6" id="KW-0812">Transmembrane</keyword>
<evidence type="ECO:0000256" key="1">
    <source>
        <dbReference type="ARBA" id="ARBA00004141"/>
    </source>
</evidence>
<comment type="similarity">
    <text evidence="2 6">Belongs to the ABC-3 integral membrane protein family.</text>
</comment>
<dbReference type="PANTHER" id="PTHR30477:SF13">
    <property type="entry name" value="IRON TRANSPORT SYSTEM MEMBRANE PROTEIN HI_0360-RELATED"/>
    <property type="match status" value="1"/>
</dbReference>
<comment type="caution">
    <text evidence="8">The sequence shown here is derived from an EMBL/GenBank/DDBJ whole genome shotgun (WGS) entry which is preliminary data.</text>
</comment>
<protein>
    <submittedName>
        <fullName evidence="8">ABC-type Mn2+/Zn2+ transport system permease subunit</fullName>
    </submittedName>
</protein>
<evidence type="ECO:0000256" key="2">
    <source>
        <dbReference type="ARBA" id="ARBA00008034"/>
    </source>
</evidence>
<evidence type="ECO:0000256" key="5">
    <source>
        <dbReference type="ARBA" id="ARBA00023136"/>
    </source>
</evidence>
<keyword evidence="6" id="KW-0813">Transport</keyword>
<feature type="transmembrane region" description="Helical" evidence="7">
    <location>
        <begin position="20"/>
        <end position="40"/>
    </location>
</feature>
<keyword evidence="5 7" id="KW-0472">Membrane</keyword>
<evidence type="ECO:0000256" key="7">
    <source>
        <dbReference type="SAM" id="Phobius"/>
    </source>
</evidence>
<dbReference type="PANTHER" id="PTHR30477">
    <property type="entry name" value="ABC-TRANSPORTER METAL-BINDING PROTEIN"/>
    <property type="match status" value="1"/>
</dbReference>
<gene>
    <name evidence="8" type="ORF">J2S66_002764</name>
</gene>
<organism evidence="8 9">
    <name type="scientific">Saccharothrix longispora</name>
    <dbReference type="NCBI Taxonomy" id="33920"/>
    <lineage>
        <taxon>Bacteria</taxon>
        <taxon>Bacillati</taxon>
        <taxon>Actinomycetota</taxon>
        <taxon>Actinomycetes</taxon>
        <taxon>Pseudonocardiales</taxon>
        <taxon>Pseudonocardiaceae</taxon>
        <taxon>Saccharothrix</taxon>
    </lineage>
</organism>
<dbReference type="Pfam" id="PF00950">
    <property type="entry name" value="ABC-3"/>
    <property type="match status" value="1"/>
</dbReference>
<proteinExistence type="inferred from homology"/>
<evidence type="ECO:0000256" key="3">
    <source>
        <dbReference type="ARBA" id="ARBA00022692"/>
    </source>
</evidence>
<evidence type="ECO:0000256" key="4">
    <source>
        <dbReference type="ARBA" id="ARBA00022989"/>
    </source>
</evidence>
<dbReference type="EMBL" id="JAVDSG010000001">
    <property type="protein sequence ID" value="MDR6594380.1"/>
    <property type="molecule type" value="Genomic_DNA"/>
</dbReference>
<keyword evidence="4 7" id="KW-1133">Transmembrane helix</keyword>